<sequence>MKFLFDGFNKQLPSIILCSWQRFSFVIFSFYYNFSVNGIRFLIYFMNIYLSGFPSRPLVTKKFFHLPLDDVGYDPIL</sequence>
<name>A0A0R9N0F3_SALNE</name>
<dbReference type="EMBL" id="MODC01000067">
    <property type="protein sequence ID" value="OMB00485.1"/>
    <property type="molecule type" value="Genomic_DNA"/>
</dbReference>
<dbReference type="AlphaFoldDB" id="A0A0R9N0F3"/>
<protein>
    <submittedName>
        <fullName evidence="1">Uncharacterized protein</fullName>
    </submittedName>
</protein>
<comment type="caution">
    <text evidence="1">The sequence shown here is derived from an EMBL/GenBank/DDBJ whole genome shotgun (WGS) entry which is preliminary data.</text>
</comment>
<evidence type="ECO:0000313" key="1">
    <source>
        <dbReference type="EMBL" id="OMB00485.1"/>
    </source>
</evidence>
<evidence type="ECO:0000313" key="2">
    <source>
        <dbReference type="Proteomes" id="UP000187320"/>
    </source>
</evidence>
<reference evidence="1 2" key="1">
    <citation type="submission" date="2016-10" db="EMBL/GenBank/DDBJ databases">
        <title>Geospatial study of bovine Salmonella enterica.</title>
        <authorList>
            <person name="Liao J."/>
        </authorList>
    </citation>
    <scope>NUCLEOTIDE SEQUENCE [LARGE SCALE GENOMIC DNA]</scope>
    <source>
        <strain evidence="1 2">R8_4821_R1</strain>
    </source>
</reference>
<proteinExistence type="predicted"/>
<accession>A0A0R9N0F3</accession>
<organism evidence="1 2">
    <name type="scientific">Salmonella newport</name>
    <dbReference type="NCBI Taxonomy" id="108619"/>
    <lineage>
        <taxon>Bacteria</taxon>
        <taxon>Pseudomonadati</taxon>
        <taxon>Pseudomonadota</taxon>
        <taxon>Gammaproteobacteria</taxon>
        <taxon>Enterobacterales</taxon>
        <taxon>Enterobacteriaceae</taxon>
        <taxon>Salmonella</taxon>
    </lineage>
</organism>
<dbReference type="Proteomes" id="UP000187320">
    <property type="component" value="Unassembled WGS sequence"/>
</dbReference>
<gene>
    <name evidence="1" type="ORF">BLX71_17965</name>
</gene>